<dbReference type="EMBL" id="KB309212">
    <property type="protein sequence ID" value="ELT95166.1"/>
    <property type="molecule type" value="Genomic_DNA"/>
</dbReference>
<organism evidence="2">
    <name type="scientific">Capitella teleta</name>
    <name type="common">Polychaete worm</name>
    <dbReference type="NCBI Taxonomy" id="283909"/>
    <lineage>
        <taxon>Eukaryota</taxon>
        <taxon>Metazoa</taxon>
        <taxon>Spiralia</taxon>
        <taxon>Lophotrochozoa</taxon>
        <taxon>Annelida</taxon>
        <taxon>Polychaeta</taxon>
        <taxon>Sedentaria</taxon>
        <taxon>Scolecida</taxon>
        <taxon>Capitellidae</taxon>
        <taxon>Capitella</taxon>
    </lineage>
</organism>
<evidence type="ECO:0000313" key="2">
    <source>
        <dbReference type="EMBL" id="ELT95166.1"/>
    </source>
</evidence>
<name>R7TUL5_CAPTE</name>
<feature type="region of interest" description="Disordered" evidence="1">
    <location>
        <begin position="301"/>
        <end position="321"/>
    </location>
</feature>
<gene>
    <name evidence="2" type="ORF">CAPTEDRAFT_187495</name>
</gene>
<protein>
    <submittedName>
        <fullName evidence="2 3">Uncharacterized protein</fullName>
    </submittedName>
</protein>
<feature type="region of interest" description="Disordered" evidence="1">
    <location>
        <begin position="445"/>
        <end position="480"/>
    </location>
</feature>
<dbReference type="HOGENOM" id="CLU_456541_0_0_1"/>
<dbReference type="EnsemblMetazoa" id="CapteT187495">
    <property type="protein sequence ID" value="CapteP187495"/>
    <property type="gene ID" value="CapteG187495"/>
</dbReference>
<evidence type="ECO:0000313" key="3">
    <source>
        <dbReference type="EnsemblMetazoa" id="CapteP187495"/>
    </source>
</evidence>
<feature type="compositionally biased region" description="Acidic residues" evidence="1">
    <location>
        <begin position="469"/>
        <end position="480"/>
    </location>
</feature>
<dbReference type="EMBL" id="AMQN01011961">
    <property type="status" value="NOT_ANNOTATED_CDS"/>
    <property type="molecule type" value="Genomic_DNA"/>
</dbReference>
<keyword evidence="4" id="KW-1185">Reference proteome</keyword>
<evidence type="ECO:0000313" key="4">
    <source>
        <dbReference type="Proteomes" id="UP000014760"/>
    </source>
</evidence>
<dbReference type="AlphaFoldDB" id="R7TUL5"/>
<dbReference type="Proteomes" id="UP000014760">
    <property type="component" value="Unassembled WGS sequence"/>
</dbReference>
<reference evidence="2 4" key="2">
    <citation type="journal article" date="2013" name="Nature">
        <title>Insights into bilaterian evolution from three spiralian genomes.</title>
        <authorList>
            <person name="Simakov O."/>
            <person name="Marletaz F."/>
            <person name="Cho S.J."/>
            <person name="Edsinger-Gonzales E."/>
            <person name="Havlak P."/>
            <person name="Hellsten U."/>
            <person name="Kuo D.H."/>
            <person name="Larsson T."/>
            <person name="Lv J."/>
            <person name="Arendt D."/>
            <person name="Savage R."/>
            <person name="Osoegawa K."/>
            <person name="de Jong P."/>
            <person name="Grimwood J."/>
            <person name="Chapman J.A."/>
            <person name="Shapiro H."/>
            <person name="Aerts A."/>
            <person name="Otillar R.P."/>
            <person name="Terry A.Y."/>
            <person name="Boore J.L."/>
            <person name="Grigoriev I.V."/>
            <person name="Lindberg D.R."/>
            <person name="Seaver E.C."/>
            <person name="Weisblat D.A."/>
            <person name="Putnam N.H."/>
            <person name="Rokhsar D.S."/>
        </authorList>
    </citation>
    <scope>NUCLEOTIDE SEQUENCE</scope>
    <source>
        <strain evidence="2 4">I ESC-2004</strain>
    </source>
</reference>
<reference evidence="4" key="1">
    <citation type="submission" date="2012-12" db="EMBL/GenBank/DDBJ databases">
        <authorList>
            <person name="Hellsten U."/>
            <person name="Grimwood J."/>
            <person name="Chapman J.A."/>
            <person name="Shapiro H."/>
            <person name="Aerts A."/>
            <person name="Otillar R.P."/>
            <person name="Terry A.Y."/>
            <person name="Boore J.L."/>
            <person name="Simakov O."/>
            <person name="Marletaz F."/>
            <person name="Cho S.-J."/>
            <person name="Edsinger-Gonzales E."/>
            <person name="Havlak P."/>
            <person name="Kuo D.-H."/>
            <person name="Larsson T."/>
            <person name="Lv J."/>
            <person name="Arendt D."/>
            <person name="Savage R."/>
            <person name="Osoegawa K."/>
            <person name="de Jong P."/>
            <person name="Lindberg D.R."/>
            <person name="Seaver E.C."/>
            <person name="Weisblat D.A."/>
            <person name="Putnam N.H."/>
            <person name="Grigoriev I.V."/>
            <person name="Rokhsar D.S."/>
        </authorList>
    </citation>
    <scope>NUCLEOTIDE SEQUENCE</scope>
    <source>
        <strain evidence="4">I ESC-2004</strain>
    </source>
</reference>
<reference evidence="3" key="3">
    <citation type="submission" date="2015-06" db="UniProtKB">
        <authorList>
            <consortium name="EnsemblMetazoa"/>
        </authorList>
    </citation>
    <scope>IDENTIFICATION</scope>
</reference>
<proteinExistence type="predicted"/>
<sequence length="598" mass="68610">MKAETRNCQVCAKLQKWQERCHSVTNSSSKSSGLSLNPRDVSDLCAVLPWNRAGVLLAWYIAKLKYDLPLNEAIEIFDPFSVLAHFLLKICVPMRQFVTTQNFFPVLTSMAHIIISECGQTEEPRKEDAVICEEFINTALSSCDDFLIENPSSSSSSSSSRGRRKRVYRPVNSPLTCLNSNLGHLREATDLHRFPIDSRLLISRSWFDKKYAGLLTYQEFTREDFYSLGQLGVREIDVENKRANKLEKIIRQEGPLKKSNLINEDNEGIEVHNHDDDGGKKTRTRRMKKVKEELLPFHQRGGGLGGSCGTDGESEKGRKRRRGDFRSFADLDNDYLFLYSGAENHPHGNRAAAAAAAFEAKNRQIDDEQRKLYHRVKRTGNFLLELHQLGLKFSRQNDGETSWLALLFWKPCLYCTLEISYELRATILELRKMATSMSRVISGPSVLSSSMTTSTTGQHPDNSKHVSVDETEDDDDDDDVEKLGRREIIKMIADGIDLFGKRVMKKMGVLYEDKEFETPFFTYAFDEVMIPQANVEGVFTTWREKFPYMDRLLGLSTRKEESHSPNDRSSFCLKEELFPHLMPHEQIIRFDVYYRWGV</sequence>
<evidence type="ECO:0000256" key="1">
    <source>
        <dbReference type="SAM" id="MobiDB-lite"/>
    </source>
</evidence>
<accession>R7TUL5</accession>